<comment type="caution">
    <text evidence="3">The sequence shown here is derived from an EMBL/GenBank/DDBJ whole genome shotgun (WGS) entry which is preliminary data.</text>
</comment>
<dbReference type="EMBL" id="VAVZ01000008">
    <property type="protein sequence ID" value="TLP98607.1"/>
    <property type="molecule type" value="Genomic_DNA"/>
</dbReference>
<feature type="region of interest" description="Disordered" evidence="1">
    <location>
        <begin position="1"/>
        <end position="20"/>
    </location>
</feature>
<protein>
    <recommendedName>
        <fullName evidence="5">DUF3054 domain-containing protein</fullName>
    </recommendedName>
</protein>
<name>A0A5R9BDA2_9MICC</name>
<keyword evidence="4" id="KW-1185">Reference proteome</keyword>
<sequence>MTEPEQGPPATTKGPDLTAGHARELLGSMPRRPRRRLGASDHIWVGTTAIFAMASGLVALAGNPWWAIIPGVTSSIGAFTWLAHRQAQVNEPRLRAVLVPSLFAVWLSLPIWRGITRGDTIPFPESLIFAGLAPAAWLGLYLWILLRR</sequence>
<dbReference type="RefSeq" id="WP_138252295.1">
    <property type="nucleotide sequence ID" value="NZ_VAVZ01000008.1"/>
</dbReference>
<dbReference type="AlphaFoldDB" id="A0A5R9BDA2"/>
<reference evidence="3 4" key="1">
    <citation type="submission" date="2019-05" db="EMBL/GenBank/DDBJ databases">
        <title>Nesterenkonia sp. GY074 isolated from the Southern Atlantic Ocean.</title>
        <authorList>
            <person name="Zhang G."/>
        </authorList>
    </citation>
    <scope>NUCLEOTIDE SEQUENCE [LARGE SCALE GENOMIC DNA]</scope>
    <source>
        <strain evidence="3 4">GY074</strain>
    </source>
</reference>
<evidence type="ECO:0000313" key="3">
    <source>
        <dbReference type="EMBL" id="TLP98607.1"/>
    </source>
</evidence>
<feature type="transmembrane region" description="Helical" evidence="2">
    <location>
        <begin position="65"/>
        <end position="84"/>
    </location>
</feature>
<evidence type="ECO:0000256" key="2">
    <source>
        <dbReference type="SAM" id="Phobius"/>
    </source>
</evidence>
<proteinExistence type="predicted"/>
<keyword evidence="2" id="KW-1133">Transmembrane helix</keyword>
<feature type="transmembrane region" description="Helical" evidence="2">
    <location>
        <begin position="39"/>
        <end position="59"/>
    </location>
</feature>
<evidence type="ECO:0008006" key="5">
    <source>
        <dbReference type="Google" id="ProtNLM"/>
    </source>
</evidence>
<dbReference type="OrthoDB" id="4965974at2"/>
<dbReference type="Proteomes" id="UP000310458">
    <property type="component" value="Unassembled WGS sequence"/>
</dbReference>
<gene>
    <name evidence="3" type="ORF">FEF26_04205</name>
</gene>
<accession>A0A5R9BDA2</accession>
<evidence type="ECO:0000313" key="4">
    <source>
        <dbReference type="Proteomes" id="UP000310458"/>
    </source>
</evidence>
<evidence type="ECO:0000256" key="1">
    <source>
        <dbReference type="SAM" id="MobiDB-lite"/>
    </source>
</evidence>
<feature type="transmembrane region" description="Helical" evidence="2">
    <location>
        <begin position="96"/>
        <end position="115"/>
    </location>
</feature>
<organism evidence="3 4">
    <name type="scientific">Nesterenkonia salmonea</name>
    <dbReference type="NCBI Taxonomy" id="1804987"/>
    <lineage>
        <taxon>Bacteria</taxon>
        <taxon>Bacillati</taxon>
        <taxon>Actinomycetota</taxon>
        <taxon>Actinomycetes</taxon>
        <taxon>Micrococcales</taxon>
        <taxon>Micrococcaceae</taxon>
        <taxon>Nesterenkonia</taxon>
    </lineage>
</organism>
<keyword evidence="2" id="KW-0472">Membrane</keyword>
<keyword evidence="2" id="KW-0812">Transmembrane</keyword>
<feature type="transmembrane region" description="Helical" evidence="2">
    <location>
        <begin position="127"/>
        <end position="146"/>
    </location>
</feature>